<dbReference type="Gene3D" id="3.30.2090.10">
    <property type="entry name" value="Multidrug efflux transporter AcrB TolC docking domain, DN and DC subdomains"/>
    <property type="match status" value="1"/>
</dbReference>
<name>A0A6N8FB10_9GAMM</name>
<accession>A0A6N8FB10</accession>
<dbReference type="EMBL" id="WOCD01000005">
    <property type="protein sequence ID" value="MUH73653.1"/>
    <property type="molecule type" value="Genomic_DNA"/>
</dbReference>
<reference evidence="1 2" key="1">
    <citation type="submission" date="2019-11" db="EMBL/GenBank/DDBJ databases">
        <title>P. haliotis isolates from Z. marina roots.</title>
        <authorList>
            <person name="Cohen M."/>
            <person name="Jospin G."/>
            <person name="Eisen J.A."/>
            <person name="Coil D.A."/>
        </authorList>
    </citation>
    <scope>NUCLEOTIDE SEQUENCE [LARGE SCALE GENOMIC DNA]</scope>
    <source>
        <strain evidence="1 2">UCD-MCMsp1aY</strain>
    </source>
</reference>
<sequence>MKILKLLNPAQGTVSVNILIKFIHGTNPQDGFDEIVRAVTRIRGELPDSVQNIVYFKASPTTVNVLQLAVSHPDNDWQTIKRGATKLKNLLQALPNVQEAGVWGLPQLVVAVNVDPAKLIQYKVNIQEVMQAVANRGEASHAGYLDDKQVRFTINLSGNIRTLSN</sequence>
<gene>
    <name evidence="1" type="ORF">GNP35_14865</name>
</gene>
<dbReference type="SUPFAM" id="SSF82714">
    <property type="entry name" value="Multidrug efflux transporter AcrB TolC docking domain, DN and DC subdomains"/>
    <property type="match status" value="1"/>
</dbReference>
<evidence type="ECO:0000313" key="1">
    <source>
        <dbReference type="EMBL" id="MUH73653.1"/>
    </source>
</evidence>
<protein>
    <recommendedName>
        <fullName evidence="3">AcrB/AcrD/AcrF family protein</fullName>
    </recommendedName>
</protein>
<dbReference type="Pfam" id="PF00873">
    <property type="entry name" value="ACR_tran"/>
    <property type="match status" value="1"/>
</dbReference>
<evidence type="ECO:0000313" key="2">
    <source>
        <dbReference type="Proteomes" id="UP000439994"/>
    </source>
</evidence>
<keyword evidence="2" id="KW-1185">Reference proteome</keyword>
<evidence type="ECO:0008006" key="3">
    <source>
        <dbReference type="Google" id="ProtNLM"/>
    </source>
</evidence>
<dbReference type="Gene3D" id="3.30.70.1320">
    <property type="entry name" value="Multidrug efflux transporter AcrB pore domain like"/>
    <property type="match status" value="1"/>
</dbReference>
<proteinExistence type="predicted"/>
<dbReference type="GO" id="GO:0042910">
    <property type="term" value="F:xenobiotic transmembrane transporter activity"/>
    <property type="evidence" value="ECO:0007669"/>
    <property type="project" value="TreeGrafter"/>
</dbReference>
<dbReference type="Proteomes" id="UP000439994">
    <property type="component" value="Unassembled WGS sequence"/>
</dbReference>
<dbReference type="PANTHER" id="PTHR32063:SF24">
    <property type="entry name" value="CATION EFFLUX SYSTEM (ACRB_ACRD_ACRF FAMILY)"/>
    <property type="match status" value="1"/>
</dbReference>
<dbReference type="PANTHER" id="PTHR32063">
    <property type="match status" value="1"/>
</dbReference>
<dbReference type="OrthoDB" id="5287122at2"/>
<dbReference type="InterPro" id="IPR027463">
    <property type="entry name" value="AcrB_DN_DC_subdom"/>
</dbReference>
<comment type="caution">
    <text evidence="1">The sequence shown here is derived from an EMBL/GenBank/DDBJ whole genome shotgun (WGS) entry which is preliminary data.</text>
</comment>
<dbReference type="Gene3D" id="3.30.70.1430">
    <property type="entry name" value="Multidrug efflux transporter AcrB pore domain"/>
    <property type="match status" value="1"/>
</dbReference>
<dbReference type="GO" id="GO:0005886">
    <property type="term" value="C:plasma membrane"/>
    <property type="evidence" value="ECO:0007669"/>
    <property type="project" value="TreeGrafter"/>
</dbReference>
<organism evidence="1 2">
    <name type="scientific">Psychrosphaera haliotis</name>
    <dbReference type="NCBI Taxonomy" id="555083"/>
    <lineage>
        <taxon>Bacteria</taxon>
        <taxon>Pseudomonadati</taxon>
        <taxon>Pseudomonadota</taxon>
        <taxon>Gammaproteobacteria</taxon>
        <taxon>Alteromonadales</taxon>
        <taxon>Pseudoalteromonadaceae</taxon>
        <taxon>Psychrosphaera</taxon>
    </lineage>
</organism>
<dbReference type="AlphaFoldDB" id="A0A6N8FB10"/>
<dbReference type="InterPro" id="IPR001036">
    <property type="entry name" value="Acrflvin-R"/>
</dbReference>